<protein>
    <submittedName>
        <fullName evidence="1">Uncharacterized protein</fullName>
    </submittedName>
</protein>
<organism evidence="1 2">
    <name type="scientific">Peronospora destructor</name>
    <dbReference type="NCBI Taxonomy" id="86335"/>
    <lineage>
        <taxon>Eukaryota</taxon>
        <taxon>Sar</taxon>
        <taxon>Stramenopiles</taxon>
        <taxon>Oomycota</taxon>
        <taxon>Peronosporomycetes</taxon>
        <taxon>Peronosporales</taxon>
        <taxon>Peronosporaceae</taxon>
        <taxon>Peronospora</taxon>
    </lineage>
</organism>
<comment type="caution">
    <text evidence="1">The sequence shown here is derived from an EMBL/GenBank/DDBJ whole genome shotgun (WGS) entry which is preliminary data.</text>
</comment>
<proteinExistence type="predicted"/>
<gene>
    <name evidence="1" type="ORF">PDE001_LOCUS11989</name>
</gene>
<dbReference type="AlphaFoldDB" id="A0AAV0VGP7"/>
<accession>A0AAV0VGP7</accession>
<dbReference type="EMBL" id="CANTFM010002663">
    <property type="protein sequence ID" value="CAI5747055.1"/>
    <property type="molecule type" value="Genomic_DNA"/>
</dbReference>
<reference evidence="1" key="1">
    <citation type="submission" date="2022-12" db="EMBL/GenBank/DDBJ databases">
        <authorList>
            <person name="Webb A."/>
        </authorList>
    </citation>
    <scope>NUCLEOTIDE SEQUENCE</scope>
    <source>
        <strain evidence="1">Pd1</strain>
    </source>
</reference>
<evidence type="ECO:0000313" key="2">
    <source>
        <dbReference type="Proteomes" id="UP001162029"/>
    </source>
</evidence>
<keyword evidence="2" id="KW-1185">Reference proteome</keyword>
<evidence type="ECO:0000313" key="1">
    <source>
        <dbReference type="EMBL" id="CAI5747055.1"/>
    </source>
</evidence>
<sequence>MKAVNSVMFKTMSSHYKDDAFVKILVAGLELDCSLSGTANRLLDFQVQKWKNDGKTPEEVSTLLKLDDTSPDLDIKQLETVWVEYVYVLIRSNPDSTNVLMTDATMARIAKILAIELEKKTSLLALRVQKLRKEQFTQWMQRDFTLESAEKMLLDEGVDKELIKKIVDGYATFLKENVKDPQPRLLRVSER</sequence>
<dbReference type="Proteomes" id="UP001162029">
    <property type="component" value="Unassembled WGS sequence"/>
</dbReference>
<name>A0AAV0VGP7_9STRA</name>